<dbReference type="Pfam" id="PF00109">
    <property type="entry name" value="ketoacyl-synt"/>
    <property type="match status" value="1"/>
</dbReference>
<comment type="caution">
    <text evidence="5">The sequence shown here is derived from an EMBL/GenBank/DDBJ whole genome shotgun (WGS) entry which is preliminary data.</text>
</comment>
<dbReference type="EC" id="2.3.1.179" evidence="5"/>
<sequence length="380" mass="40356">MKVVVTGISLWSALGNLEQSWQALQQHQSAIRLQQPFVELPALPLATIGNTPLQLPDLLSPLLKDVLADSGLEPPLTDCGVVVGSSRSFQGLWEQWAQRDYLAAQWEATAFTPWLDTLPHQVALTLARSVGSQGAVLAPMAACATGIWAIARGYELIRTGEYERVLVGAVEAPITPLTLAGFAKMGALATTGCYPFDQHREGLVLGEGGALLLLESAELAQQRQKTPYGEILGFGVTADGYHVSAPNPLGSSAMRAIENCLQSSHLRPEDVDYIHSHGTSTPLNDQNEAQIMTALFPPAVWVSSTKGATGHTLGASGALGVVFSLLALREQILPPCVGLRESAFALNFVNKCQSFPLNYALCLSFGFGGQNGAIALGRAC</sequence>
<dbReference type="InterPro" id="IPR014031">
    <property type="entry name" value="Ketoacyl_synth_C"/>
</dbReference>
<dbReference type="PANTHER" id="PTHR11712">
    <property type="entry name" value="POLYKETIDE SYNTHASE-RELATED"/>
    <property type="match status" value="1"/>
</dbReference>
<dbReference type="NCBIfam" id="NF004618">
    <property type="entry name" value="PRK05952.1"/>
    <property type="match status" value="1"/>
</dbReference>
<evidence type="ECO:0000313" key="6">
    <source>
        <dbReference type="Proteomes" id="UP001526426"/>
    </source>
</evidence>
<dbReference type="Proteomes" id="UP001526426">
    <property type="component" value="Unassembled WGS sequence"/>
</dbReference>
<protein>
    <submittedName>
        <fullName evidence="5">Beta-ketoacyl-ACP synthase</fullName>
        <ecNumber evidence="5">2.3.1.179</ecNumber>
    </submittedName>
</protein>
<dbReference type="SUPFAM" id="SSF53901">
    <property type="entry name" value="Thiolase-like"/>
    <property type="match status" value="2"/>
</dbReference>
<evidence type="ECO:0000256" key="2">
    <source>
        <dbReference type="ARBA" id="ARBA00022679"/>
    </source>
</evidence>
<dbReference type="SMART" id="SM00825">
    <property type="entry name" value="PKS_KS"/>
    <property type="match status" value="1"/>
</dbReference>
<accession>A0ABT3L8A1</accession>
<dbReference type="GO" id="GO:0004315">
    <property type="term" value="F:3-oxoacyl-[acyl-carrier-protein] synthase activity"/>
    <property type="evidence" value="ECO:0007669"/>
    <property type="project" value="UniProtKB-EC"/>
</dbReference>
<name>A0ABT3L8A1_9CYAN</name>
<organism evidence="5 6">
    <name type="scientific">Spirulina subsalsa FACHB-351</name>
    <dbReference type="NCBI Taxonomy" id="234711"/>
    <lineage>
        <taxon>Bacteria</taxon>
        <taxon>Bacillati</taxon>
        <taxon>Cyanobacteriota</taxon>
        <taxon>Cyanophyceae</taxon>
        <taxon>Spirulinales</taxon>
        <taxon>Spirulinaceae</taxon>
        <taxon>Spirulina</taxon>
    </lineage>
</organism>
<evidence type="ECO:0000256" key="1">
    <source>
        <dbReference type="ARBA" id="ARBA00008467"/>
    </source>
</evidence>
<dbReference type="InterPro" id="IPR000794">
    <property type="entry name" value="Beta-ketoacyl_synthase"/>
</dbReference>
<dbReference type="PANTHER" id="PTHR11712:SF347">
    <property type="entry name" value="BETA KETOACYL-ACYL CARRIER PROTEIN SYNTHASE"/>
    <property type="match status" value="1"/>
</dbReference>
<reference evidence="5 6" key="1">
    <citation type="submission" date="2021-08" db="EMBL/GenBank/DDBJ databases">
        <title>Draft genome sequence of Spirulina subsalsa with high tolerance to salinity and hype-accumulation of phycocyanin.</title>
        <authorList>
            <person name="Pei H."/>
            <person name="Jiang L."/>
        </authorList>
    </citation>
    <scope>NUCLEOTIDE SEQUENCE [LARGE SCALE GENOMIC DNA]</scope>
    <source>
        <strain evidence="5 6">FACHB-351</strain>
    </source>
</reference>
<feature type="domain" description="Ketosynthase family 3 (KS3)" evidence="4">
    <location>
        <begin position="1"/>
        <end position="378"/>
    </location>
</feature>
<keyword evidence="5" id="KW-0012">Acyltransferase</keyword>
<dbReference type="Pfam" id="PF02801">
    <property type="entry name" value="Ketoacyl-synt_C"/>
    <property type="match status" value="1"/>
</dbReference>
<dbReference type="CDD" id="cd00834">
    <property type="entry name" value="KAS_I_II"/>
    <property type="match status" value="1"/>
</dbReference>
<dbReference type="Gene3D" id="3.40.47.10">
    <property type="match status" value="1"/>
</dbReference>
<evidence type="ECO:0000313" key="5">
    <source>
        <dbReference type="EMBL" id="MCW6037728.1"/>
    </source>
</evidence>
<proteinExistence type="inferred from homology"/>
<evidence type="ECO:0000259" key="4">
    <source>
        <dbReference type="PROSITE" id="PS52004"/>
    </source>
</evidence>
<dbReference type="PROSITE" id="PS52004">
    <property type="entry name" value="KS3_2"/>
    <property type="match status" value="1"/>
</dbReference>
<dbReference type="InterPro" id="IPR016039">
    <property type="entry name" value="Thiolase-like"/>
</dbReference>
<dbReference type="InterPro" id="IPR020841">
    <property type="entry name" value="PKS_Beta-ketoAc_synthase_dom"/>
</dbReference>
<keyword evidence="2 3" id="KW-0808">Transferase</keyword>
<keyword evidence="6" id="KW-1185">Reference proteome</keyword>
<comment type="similarity">
    <text evidence="1 3">Belongs to the thiolase-like superfamily. Beta-ketoacyl-ACP synthases family.</text>
</comment>
<dbReference type="RefSeq" id="WP_265265594.1">
    <property type="nucleotide sequence ID" value="NZ_JAIHOM010000086.1"/>
</dbReference>
<evidence type="ECO:0000256" key="3">
    <source>
        <dbReference type="RuleBase" id="RU003694"/>
    </source>
</evidence>
<dbReference type="EMBL" id="JAIHOM010000086">
    <property type="protein sequence ID" value="MCW6037728.1"/>
    <property type="molecule type" value="Genomic_DNA"/>
</dbReference>
<gene>
    <name evidence="5" type="ORF">K4A83_15825</name>
</gene>
<dbReference type="InterPro" id="IPR014030">
    <property type="entry name" value="Ketoacyl_synth_N"/>
</dbReference>